<dbReference type="PANTHER" id="PTHR30614:SF0">
    <property type="entry name" value="L-CYSTINE TRANSPORT SYSTEM PERMEASE PROTEIN TCYL"/>
    <property type="match status" value="1"/>
</dbReference>
<dbReference type="CDD" id="cd06261">
    <property type="entry name" value="TM_PBP2"/>
    <property type="match status" value="1"/>
</dbReference>
<accession>A0A9X2PBA7</accession>
<evidence type="ECO:0000256" key="7">
    <source>
        <dbReference type="ARBA" id="ARBA00022989"/>
    </source>
</evidence>
<evidence type="ECO:0000256" key="3">
    <source>
        <dbReference type="ARBA" id="ARBA00022448"/>
    </source>
</evidence>
<feature type="transmembrane region" description="Helical" evidence="9">
    <location>
        <begin position="134"/>
        <end position="156"/>
    </location>
</feature>
<dbReference type="InterPro" id="IPR035906">
    <property type="entry name" value="MetI-like_sf"/>
</dbReference>
<keyword evidence="6" id="KW-0029">Amino-acid transport</keyword>
<dbReference type="InterPro" id="IPR043429">
    <property type="entry name" value="ArtM/GltK/GlnP/TcyL/YhdX-like"/>
</dbReference>
<evidence type="ECO:0000256" key="4">
    <source>
        <dbReference type="ARBA" id="ARBA00022475"/>
    </source>
</evidence>
<keyword evidence="5 9" id="KW-0812">Transmembrane</keyword>
<evidence type="ECO:0000313" key="12">
    <source>
        <dbReference type="Proteomes" id="UP001151088"/>
    </source>
</evidence>
<dbReference type="Gene3D" id="1.10.3720.10">
    <property type="entry name" value="MetI-like"/>
    <property type="match status" value="1"/>
</dbReference>
<feature type="domain" description="ABC transmembrane type-1" evidence="10">
    <location>
        <begin position="18"/>
        <end position="206"/>
    </location>
</feature>
<comment type="similarity">
    <text evidence="2">Belongs to the binding-protein-dependent transport system permease family. HisMQ subfamily.</text>
</comment>
<gene>
    <name evidence="11" type="ORF">NVS89_06715</name>
</gene>
<evidence type="ECO:0000256" key="9">
    <source>
        <dbReference type="RuleBase" id="RU363032"/>
    </source>
</evidence>
<dbReference type="PROSITE" id="PS50928">
    <property type="entry name" value="ABC_TM1"/>
    <property type="match status" value="1"/>
</dbReference>
<dbReference type="GO" id="GO:0043190">
    <property type="term" value="C:ATP-binding cassette (ABC) transporter complex"/>
    <property type="evidence" value="ECO:0007669"/>
    <property type="project" value="InterPro"/>
</dbReference>
<dbReference type="NCBIfam" id="TIGR01726">
    <property type="entry name" value="HEQRo_perm_3TM"/>
    <property type="match status" value="1"/>
</dbReference>
<name>A0A9X2PBA7_9HYPH</name>
<dbReference type="RefSeq" id="WP_258731823.1">
    <property type="nucleotide sequence ID" value="NZ_JANTHZ010000002.1"/>
</dbReference>
<keyword evidence="7 9" id="KW-1133">Transmembrane helix</keyword>
<comment type="caution">
    <text evidence="11">The sequence shown here is derived from an EMBL/GenBank/DDBJ whole genome shotgun (WGS) entry which is preliminary data.</text>
</comment>
<dbReference type="SUPFAM" id="SSF161098">
    <property type="entry name" value="MetI-like"/>
    <property type="match status" value="1"/>
</dbReference>
<dbReference type="InterPro" id="IPR000515">
    <property type="entry name" value="MetI-like"/>
</dbReference>
<evidence type="ECO:0000256" key="8">
    <source>
        <dbReference type="ARBA" id="ARBA00023136"/>
    </source>
</evidence>
<dbReference type="GO" id="GO:0006865">
    <property type="term" value="P:amino acid transport"/>
    <property type="evidence" value="ECO:0007669"/>
    <property type="project" value="UniProtKB-KW"/>
</dbReference>
<feature type="transmembrane region" description="Helical" evidence="9">
    <location>
        <begin position="89"/>
        <end position="113"/>
    </location>
</feature>
<evidence type="ECO:0000256" key="2">
    <source>
        <dbReference type="ARBA" id="ARBA00010072"/>
    </source>
</evidence>
<keyword evidence="8 9" id="KW-0472">Membrane</keyword>
<keyword evidence="12" id="KW-1185">Reference proteome</keyword>
<dbReference type="GO" id="GO:0022857">
    <property type="term" value="F:transmembrane transporter activity"/>
    <property type="evidence" value="ECO:0007669"/>
    <property type="project" value="InterPro"/>
</dbReference>
<comment type="subcellular location">
    <subcellularLocation>
        <location evidence="1">Cell inner membrane</location>
        <topology evidence="1">Multi-pass membrane protein</topology>
    </subcellularLocation>
    <subcellularLocation>
        <location evidence="9">Cell membrane</location>
        <topology evidence="9">Multi-pass membrane protein</topology>
    </subcellularLocation>
</comment>
<dbReference type="Proteomes" id="UP001151088">
    <property type="component" value="Unassembled WGS sequence"/>
</dbReference>
<sequence length="221" mass="23681">MIDFSIFTDAWPSLLSGFLLTVEIWLAGCALAMAIGAPLGFLLAAGRRPTKALVRAYVEFFRGTPLLVQLFVLYYAGPSIGITLDALPAGIIGLGLYGGAYCTEIVCAGLEAIPPGQIGAARAFGYSRSQTLRHIVVPQMLVLVLPPLVNIAIFVLKDTAILSIITVPELTFQVTGLTLDTFAFVEPYLALSVGYWVLVELTASLGRRAEIRAARYLETSA</sequence>
<evidence type="ECO:0000256" key="5">
    <source>
        <dbReference type="ARBA" id="ARBA00022692"/>
    </source>
</evidence>
<evidence type="ECO:0000256" key="6">
    <source>
        <dbReference type="ARBA" id="ARBA00022970"/>
    </source>
</evidence>
<dbReference type="PANTHER" id="PTHR30614">
    <property type="entry name" value="MEMBRANE COMPONENT OF AMINO ACID ABC TRANSPORTER"/>
    <property type="match status" value="1"/>
</dbReference>
<proteinExistence type="inferred from homology"/>
<dbReference type="AlphaFoldDB" id="A0A9X2PBA7"/>
<evidence type="ECO:0000313" key="11">
    <source>
        <dbReference type="EMBL" id="MCS0494785.1"/>
    </source>
</evidence>
<reference evidence="11" key="1">
    <citation type="submission" date="2022-08" db="EMBL/GenBank/DDBJ databases">
        <authorList>
            <person name="Li F."/>
        </authorList>
    </citation>
    <scope>NUCLEOTIDE SEQUENCE</scope>
    <source>
        <strain evidence="11">MQZ15Z-1</strain>
    </source>
</reference>
<dbReference type="InterPro" id="IPR010065">
    <property type="entry name" value="AA_ABC_transptr_permease_3TM"/>
</dbReference>
<feature type="transmembrane region" description="Helical" evidence="9">
    <location>
        <begin position="57"/>
        <end position="77"/>
    </location>
</feature>
<dbReference type="Pfam" id="PF00528">
    <property type="entry name" value="BPD_transp_1"/>
    <property type="match status" value="1"/>
</dbReference>
<keyword evidence="3 9" id="KW-0813">Transport</keyword>
<feature type="transmembrane region" description="Helical" evidence="9">
    <location>
        <begin position="176"/>
        <end position="198"/>
    </location>
</feature>
<keyword evidence="4" id="KW-1003">Cell membrane</keyword>
<dbReference type="EMBL" id="JANTHZ010000002">
    <property type="protein sequence ID" value="MCS0494785.1"/>
    <property type="molecule type" value="Genomic_DNA"/>
</dbReference>
<organism evidence="11 12">
    <name type="scientific">Ancylobacter mangrovi</name>
    <dbReference type="NCBI Taxonomy" id="2972472"/>
    <lineage>
        <taxon>Bacteria</taxon>
        <taxon>Pseudomonadati</taxon>
        <taxon>Pseudomonadota</taxon>
        <taxon>Alphaproteobacteria</taxon>
        <taxon>Hyphomicrobiales</taxon>
        <taxon>Xanthobacteraceae</taxon>
        <taxon>Ancylobacter</taxon>
    </lineage>
</organism>
<feature type="transmembrane region" description="Helical" evidence="9">
    <location>
        <begin position="24"/>
        <end position="45"/>
    </location>
</feature>
<evidence type="ECO:0000259" key="10">
    <source>
        <dbReference type="PROSITE" id="PS50928"/>
    </source>
</evidence>
<evidence type="ECO:0000256" key="1">
    <source>
        <dbReference type="ARBA" id="ARBA00004429"/>
    </source>
</evidence>
<protein>
    <submittedName>
        <fullName evidence="11">Amino acid ABC transporter permease</fullName>
    </submittedName>
</protein>